<evidence type="ECO:0000313" key="3">
    <source>
        <dbReference type="EMBL" id="KAK2021870.1"/>
    </source>
</evidence>
<dbReference type="EMBL" id="MU843075">
    <property type="protein sequence ID" value="KAK2021870.1"/>
    <property type="molecule type" value="Genomic_DNA"/>
</dbReference>
<keyword evidence="2" id="KW-0732">Signal</keyword>
<dbReference type="Proteomes" id="UP001232148">
    <property type="component" value="Unassembled WGS sequence"/>
</dbReference>
<feature type="region of interest" description="Disordered" evidence="1">
    <location>
        <begin position="662"/>
        <end position="708"/>
    </location>
</feature>
<feature type="compositionally biased region" description="Acidic residues" evidence="1">
    <location>
        <begin position="292"/>
        <end position="301"/>
    </location>
</feature>
<feature type="region of interest" description="Disordered" evidence="1">
    <location>
        <begin position="259"/>
        <end position="338"/>
    </location>
</feature>
<feature type="region of interest" description="Disordered" evidence="1">
    <location>
        <begin position="42"/>
        <end position="69"/>
    </location>
</feature>
<dbReference type="PANTHER" id="PTHR35204">
    <property type="entry name" value="YALI0A21131P"/>
    <property type="match status" value="1"/>
</dbReference>
<dbReference type="AlphaFoldDB" id="A0AAD9LXG6"/>
<sequence length="734" mass="79681">MVSLCLAITMYPSGLLLLSLASVVLAAQPALAEVGSQKPLGAFPDDAETPRPAAATAAATTPSSSSSSSSRYAAMLNYSSPAPHLFASTYGLLQQWSNTVFPNGHTMAAVEIPAFTLFYHGRMDEEGPPSPEWLAFDIEMAYGIMGSTRQSFMLTYQTTRPVKALYFDGESATLMGLGQLDTQMLHLYGNVSGPAAGGDGRWRGLQPEYERAMGLCDWLLERRLRGDGWGVEGVVRMNAGFEMIWCDFGGGSLRLVSKRNVTAPQTRRRRKGERSGGDGDGDEEVRGKGERDGEEEEEEEKEAPTSAYPLPPQPTLTDRPVSPSRPPMPPNWRGIMGPAEREPFLQSQGWGWFSAATWHYGSNGDGAGRGETRARVLGCGVASWYSKGAWGPVAGEERERLNLTGEGYWVGGRQGVGEDRAAALSELGRRRRLHHLGGATAAQAAEMRRETEAMLREAVGGGGGDAGCSGMDWVGTMGEIVQRTAGELTALEQGARFGGDWGNGTAVGEWLYRLRGQSHRFLVSFLEYPGETGPGTWDATGALFGETYPLCRYRYTRLLVGARLGARERELRDAVEEVMGAVCGVLLEVGFGIEGAWFELEEGRRRRTGLEARAAGWADAVRRLRAWVGWEGEFIRCGRVCGWDERCYIPMWPMLRSIWGGGGGGGRRSRPPPEYGPDGSRGPPPGHGGGNHTGRPGGGIPGRGAWWMGNETDLWEPKCVKMEDVMPRRAREAT</sequence>
<evidence type="ECO:0000256" key="2">
    <source>
        <dbReference type="SAM" id="SignalP"/>
    </source>
</evidence>
<comment type="caution">
    <text evidence="3">The sequence shown here is derived from an EMBL/GenBank/DDBJ whole genome shotgun (WGS) entry which is preliminary data.</text>
</comment>
<proteinExistence type="predicted"/>
<feature type="compositionally biased region" description="Low complexity" evidence="1">
    <location>
        <begin position="50"/>
        <end position="69"/>
    </location>
</feature>
<dbReference type="PANTHER" id="PTHR35204:SF1">
    <property type="entry name" value="ENTEROTOXIN"/>
    <property type="match status" value="1"/>
</dbReference>
<reference evidence="3" key="1">
    <citation type="submission" date="2021-06" db="EMBL/GenBank/DDBJ databases">
        <title>Comparative genomics, transcriptomics and evolutionary studies reveal genomic signatures of adaptation to plant cell wall in hemibiotrophic fungi.</title>
        <authorList>
            <consortium name="DOE Joint Genome Institute"/>
            <person name="Baroncelli R."/>
            <person name="Diaz J.F."/>
            <person name="Benocci T."/>
            <person name="Peng M."/>
            <person name="Battaglia E."/>
            <person name="Haridas S."/>
            <person name="Andreopoulos W."/>
            <person name="Labutti K."/>
            <person name="Pangilinan J."/>
            <person name="Floch G.L."/>
            <person name="Makela M.R."/>
            <person name="Henrissat B."/>
            <person name="Grigoriev I.V."/>
            <person name="Crouch J.A."/>
            <person name="De Vries R.P."/>
            <person name="Sukno S.A."/>
            <person name="Thon M.R."/>
        </authorList>
    </citation>
    <scope>NUCLEOTIDE SEQUENCE</scope>
    <source>
        <strain evidence="3">MAFF235873</strain>
    </source>
</reference>
<keyword evidence="4" id="KW-1185">Reference proteome</keyword>
<gene>
    <name evidence="3" type="ORF">LX32DRAFT_574582</name>
</gene>
<name>A0AAD9LXG6_9PEZI</name>
<protein>
    <submittedName>
        <fullName evidence="3">Uncharacterized protein</fullName>
    </submittedName>
</protein>
<feature type="chain" id="PRO_5042169007" evidence="2">
    <location>
        <begin position="27"/>
        <end position="734"/>
    </location>
</feature>
<organism evidence="3 4">
    <name type="scientific">Colletotrichum zoysiae</name>
    <dbReference type="NCBI Taxonomy" id="1216348"/>
    <lineage>
        <taxon>Eukaryota</taxon>
        <taxon>Fungi</taxon>
        <taxon>Dikarya</taxon>
        <taxon>Ascomycota</taxon>
        <taxon>Pezizomycotina</taxon>
        <taxon>Sordariomycetes</taxon>
        <taxon>Hypocreomycetidae</taxon>
        <taxon>Glomerellales</taxon>
        <taxon>Glomerellaceae</taxon>
        <taxon>Colletotrichum</taxon>
        <taxon>Colletotrichum graminicola species complex</taxon>
    </lineage>
</organism>
<dbReference type="InterPro" id="IPR038921">
    <property type="entry name" value="YOR389W-like"/>
</dbReference>
<evidence type="ECO:0000313" key="4">
    <source>
        <dbReference type="Proteomes" id="UP001232148"/>
    </source>
</evidence>
<evidence type="ECO:0000256" key="1">
    <source>
        <dbReference type="SAM" id="MobiDB-lite"/>
    </source>
</evidence>
<accession>A0AAD9LXG6</accession>
<feature type="signal peptide" evidence="2">
    <location>
        <begin position="1"/>
        <end position="26"/>
    </location>
</feature>
<feature type="compositionally biased region" description="Gly residues" evidence="1">
    <location>
        <begin position="687"/>
        <end position="702"/>
    </location>
</feature>